<dbReference type="InterPro" id="IPR000032">
    <property type="entry name" value="HPr-like"/>
</dbReference>
<keyword evidence="4" id="KW-0963">Cytoplasm</keyword>
<dbReference type="PROSITE" id="PS51350">
    <property type="entry name" value="PTS_HPR_DOM"/>
    <property type="match status" value="1"/>
</dbReference>
<proteinExistence type="predicted"/>
<dbReference type="GO" id="GO:0009401">
    <property type="term" value="P:phosphoenolpyruvate-dependent sugar phosphotransferase system"/>
    <property type="evidence" value="ECO:0007669"/>
    <property type="project" value="UniProtKB-KW"/>
</dbReference>
<evidence type="ECO:0000256" key="1">
    <source>
        <dbReference type="ARBA" id="ARBA00003681"/>
    </source>
</evidence>
<dbReference type="PROSITE" id="PS00369">
    <property type="entry name" value="PTS_HPR_HIS"/>
    <property type="match status" value="1"/>
</dbReference>
<comment type="function">
    <text evidence="1">General (non sugar-specific) component of the phosphoenolpyruvate-dependent sugar phosphotransferase system (sugar PTS). This major carbohydrate active-transport system catalyzes the phosphorylation of incoming sugar substrates concomitantly with their translocation across the cell membrane. The phosphoryl group from phosphoenolpyruvate (PEP) is transferred to the phosphoryl carrier protein HPr by enzyme I. Phospho-HPr then transfers it to the PTS EIIA domain.</text>
</comment>
<evidence type="ECO:0000256" key="5">
    <source>
        <dbReference type="ARBA" id="ARBA00022683"/>
    </source>
</evidence>
<organism evidence="7 8">
    <name type="scientific">Anaerotalea alkaliphila</name>
    <dbReference type="NCBI Taxonomy" id="2662126"/>
    <lineage>
        <taxon>Bacteria</taxon>
        <taxon>Bacillati</taxon>
        <taxon>Bacillota</taxon>
        <taxon>Clostridia</taxon>
        <taxon>Eubacteriales</taxon>
        <taxon>Anaerotalea</taxon>
    </lineage>
</organism>
<dbReference type="Proteomes" id="UP000461585">
    <property type="component" value="Unassembled WGS sequence"/>
</dbReference>
<evidence type="ECO:0000256" key="3">
    <source>
        <dbReference type="ARBA" id="ARBA00020422"/>
    </source>
</evidence>
<dbReference type="NCBIfam" id="TIGR01003">
    <property type="entry name" value="PTS_HPr_family"/>
    <property type="match status" value="1"/>
</dbReference>
<sequence>MAEMHTKIKNKTGLHARPASAFTEFCKGYPNEITLLNGEKEINPKSIISILAGGISKGTELKVVVEGEDAGKVCREIAGFLDGLEG</sequence>
<keyword evidence="5" id="KW-0598">Phosphotransferase system</keyword>
<protein>
    <recommendedName>
        <fullName evidence="3">Phosphocarrier protein HPr</fullName>
    </recommendedName>
</protein>
<accession>A0A7X5KNB0</accession>
<dbReference type="InterPro" id="IPR035895">
    <property type="entry name" value="HPr-like_sf"/>
</dbReference>
<dbReference type="RefSeq" id="WP_162370569.1">
    <property type="nucleotide sequence ID" value="NZ_JAAEEH010000022.1"/>
</dbReference>
<dbReference type="AlphaFoldDB" id="A0A7X5KNB0"/>
<evidence type="ECO:0000259" key="6">
    <source>
        <dbReference type="PROSITE" id="PS51350"/>
    </source>
</evidence>
<dbReference type="InterPro" id="IPR001020">
    <property type="entry name" value="PTS_HPr_His_P_site"/>
</dbReference>
<dbReference type="PANTHER" id="PTHR33705">
    <property type="entry name" value="PHOSPHOCARRIER PROTEIN HPR"/>
    <property type="match status" value="1"/>
</dbReference>
<gene>
    <name evidence="7" type="ORF">GXN74_08840</name>
</gene>
<dbReference type="PRINTS" id="PR00107">
    <property type="entry name" value="PHOSPHOCPHPR"/>
</dbReference>
<dbReference type="InterPro" id="IPR050399">
    <property type="entry name" value="HPr"/>
</dbReference>
<comment type="subcellular location">
    <subcellularLocation>
        <location evidence="2">Cytoplasm</location>
    </subcellularLocation>
</comment>
<dbReference type="Pfam" id="PF00381">
    <property type="entry name" value="PTS-HPr"/>
    <property type="match status" value="1"/>
</dbReference>
<evidence type="ECO:0000313" key="7">
    <source>
        <dbReference type="EMBL" id="NDL67844.1"/>
    </source>
</evidence>
<dbReference type="PANTHER" id="PTHR33705:SF2">
    <property type="entry name" value="PHOSPHOCARRIER PROTEIN NPR"/>
    <property type="match status" value="1"/>
</dbReference>
<feature type="domain" description="HPr" evidence="6">
    <location>
        <begin position="1"/>
        <end position="86"/>
    </location>
</feature>
<reference evidence="7 8" key="1">
    <citation type="submission" date="2020-01" db="EMBL/GenBank/DDBJ databases">
        <title>Anaeroalcalibacter tamaniensis gen. nov., sp. nov., moderately halophilic strictly anaerobic fermenter bacterium from mud volcano of Taman peninsula.</title>
        <authorList>
            <person name="Frolova A."/>
            <person name="Merkel A.Y."/>
            <person name="Slobodkin A.I."/>
        </authorList>
    </citation>
    <scope>NUCLEOTIDE SEQUENCE [LARGE SCALE GENOMIC DNA]</scope>
    <source>
        <strain evidence="7 8">F-3ap</strain>
    </source>
</reference>
<dbReference type="GO" id="GO:0005737">
    <property type="term" value="C:cytoplasm"/>
    <property type="evidence" value="ECO:0007669"/>
    <property type="project" value="UniProtKB-SubCell"/>
</dbReference>
<evidence type="ECO:0000313" key="8">
    <source>
        <dbReference type="Proteomes" id="UP000461585"/>
    </source>
</evidence>
<dbReference type="Gene3D" id="3.30.1340.10">
    <property type="entry name" value="HPr-like"/>
    <property type="match status" value="1"/>
</dbReference>
<dbReference type="SUPFAM" id="SSF55594">
    <property type="entry name" value="HPr-like"/>
    <property type="match status" value="1"/>
</dbReference>
<dbReference type="CDD" id="cd00367">
    <property type="entry name" value="PTS-HPr_like"/>
    <property type="match status" value="1"/>
</dbReference>
<dbReference type="EMBL" id="JAAEEH010000022">
    <property type="protein sequence ID" value="NDL67844.1"/>
    <property type="molecule type" value="Genomic_DNA"/>
</dbReference>
<evidence type="ECO:0000256" key="2">
    <source>
        <dbReference type="ARBA" id="ARBA00004496"/>
    </source>
</evidence>
<comment type="caution">
    <text evidence="7">The sequence shown here is derived from an EMBL/GenBank/DDBJ whole genome shotgun (WGS) entry which is preliminary data.</text>
</comment>
<keyword evidence="8" id="KW-1185">Reference proteome</keyword>
<evidence type="ECO:0000256" key="4">
    <source>
        <dbReference type="ARBA" id="ARBA00022490"/>
    </source>
</evidence>
<name>A0A7X5KNB0_9FIRM</name>